<keyword evidence="3" id="KW-1185">Reference proteome</keyword>
<proteinExistence type="predicted"/>
<gene>
    <name evidence="2" type="ORF">EC973_006013</name>
</gene>
<comment type="caution">
    <text evidence="2">The sequence shown here is derived from an EMBL/GenBank/DDBJ whole genome shotgun (WGS) entry which is preliminary data.</text>
</comment>
<name>A0A8H7BRJ5_9FUNG</name>
<dbReference type="OrthoDB" id="2267587at2759"/>
<dbReference type="EMBL" id="JABAYA010000036">
    <property type="protein sequence ID" value="KAF7728460.1"/>
    <property type="molecule type" value="Genomic_DNA"/>
</dbReference>
<reference evidence="2" key="1">
    <citation type="submission" date="2020-01" db="EMBL/GenBank/DDBJ databases">
        <title>Genome Sequencing of Three Apophysomyces-Like Fungal Strains Confirms a Novel Fungal Genus in the Mucoromycota with divergent Burkholderia-like Endosymbiotic Bacteria.</title>
        <authorList>
            <person name="Stajich J.E."/>
            <person name="Macias A.M."/>
            <person name="Carter-House D."/>
            <person name="Lovett B."/>
            <person name="Kasson L.R."/>
            <person name="Berry K."/>
            <person name="Grigoriev I."/>
            <person name="Chang Y."/>
            <person name="Spatafora J."/>
            <person name="Kasson M.T."/>
        </authorList>
    </citation>
    <scope>NUCLEOTIDE SEQUENCE</scope>
    <source>
        <strain evidence="2">NRRL A-21654</strain>
    </source>
</reference>
<dbReference type="AlphaFoldDB" id="A0A8H7BRJ5"/>
<sequence length="376" mass="42592">MTLGGKILIIKMAKMGGVSIFNALYTVCNEYEEIRLQQFTPTKSLRHLRASFNRMLNSYRLCGDEQPEVFFTDNVRGDRQFLENALPSLRRSLQSDTNEDTENASSTNDSIYPSDDISGYNVQILSEDSSDSDSFSDSSREIYSSSFATIIPSTRYISMTMLASTEQTFSQSSSSNTGTGNPRILKDIFHLMDMIKVTRCHSLAKEFARRFRDSIFVTDPDDRRRVEAYLMTKSTSLDYMLSTRPAWVLRRVRRTVPRAEELYPVVENLFREYGSLECAKTGLPLFDSEVWSQAINVLKAIRRGEVSDPPGIPLYFKMGEDKNGLPLYRCSRGTNSLEGGVHQNIIRNFLSFGAGPHLTGCALADYRLRHNIDVSD</sequence>
<evidence type="ECO:0000256" key="1">
    <source>
        <dbReference type="SAM" id="MobiDB-lite"/>
    </source>
</evidence>
<protein>
    <submittedName>
        <fullName evidence="2">Uncharacterized protein</fullName>
    </submittedName>
</protein>
<organism evidence="2 3">
    <name type="scientific">Apophysomyces ossiformis</name>
    <dbReference type="NCBI Taxonomy" id="679940"/>
    <lineage>
        <taxon>Eukaryota</taxon>
        <taxon>Fungi</taxon>
        <taxon>Fungi incertae sedis</taxon>
        <taxon>Mucoromycota</taxon>
        <taxon>Mucoromycotina</taxon>
        <taxon>Mucoromycetes</taxon>
        <taxon>Mucorales</taxon>
        <taxon>Mucorineae</taxon>
        <taxon>Mucoraceae</taxon>
        <taxon>Apophysomyces</taxon>
    </lineage>
</organism>
<evidence type="ECO:0000313" key="3">
    <source>
        <dbReference type="Proteomes" id="UP000605846"/>
    </source>
</evidence>
<evidence type="ECO:0000313" key="2">
    <source>
        <dbReference type="EMBL" id="KAF7728460.1"/>
    </source>
</evidence>
<accession>A0A8H7BRJ5</accession>
<dbReference type="Proteomes" id="UP000605846">
    <property type="component" value="Unassembled WGS sequence"/>
</dbReference>
<feature type="region of interest" description="Disordered" evidence="1">
    <location>
        <begin position="88"/>
        <end position="115"/>
    </location>
</feature>